<dbReference type="Proteomes" id="UP000828941">
    <property type="component" value="Chromosome 11"/>
</dbReference>
<evidence type="ECO:0000313" key="2">
    <source>
        <dbReference type="Proteomes" id="UP000828941"/>
    </source>
</evidence>
<protein>
    <submittedName>
        <fullName evidence="1">Uncharacterized protein</fullName>
    </submittedName>
</protein>
<comment type="caution">
    <text evidence="1">The sequence shown here is derived from an EMBL/GenBank/DDBJ whole genome shotgun (WGS) entry which is preliminary data.</text>
</comment>
<dbReference type="EMBL" id="CM039436">
    <property type="protein sequence ID" value="KAI4313676.1"/>
    <property type="molecule type" value="Genomic_DNA"/>
</dbReference>
<evidence type="ECO:0000313" key="1">
    <source>
        <dbReference type="EMBL" id="KAI4313676.1"/>
    </source>
</evidence>
<proteinExistence type="predicted"/>
<gene>
    <name evidence="1" type="ORF">L6164_026635</name>
</gene>
<keyword evidence="2" id="KW-1185">Reference proteome</keyword>
<organism evidence="1 2">
    <name type="scientific">Bauhinia variegata</name>
    <name type="common">Purple orchid tree</name>
    <name type="synonym">Phanera variegata</name>
    <dbReference type="NCBI Taxonomy" id="167791"/>
    <lineage>
        <taxon>Eukaryota</taxon>
        <taxon>Viridiplantae</taxon>
        <taxon>Streptophyta</taxon>
        <taxon>Embryophyta</taxon>
        <taxon>Tracheophyta</taxon>
        <taxon>Spermatophyta</taxon>
        <taxon>Magnoliopsida</taxon>
        <taxon>eudicotyledons</taxon>
        <taxon>Gunneridae</taxon>
        <taxon>Pentapetalae</taxon>
        <taxon>rosids</taxon>
        <taxon>fabids</taxon>
        <taxon>Fabales</taxon>
        <taxon>Fabaceae</taxon>
        <taxon>Cercidoideae</taxon>
        <taxon>Cercideae</taxon>
        <taxon>Bauhiniinae</taxon>
        <taxon>Bauhinia</taxon>
    </lineage>
</organism>
<sequence>MWETYLKRYWVPFTICYVLLLHIFMFTSPLLKLLRQTSPLAVLTGVLTLLLGLLGYKVFHWCQKISSNRLTVSISDATSSAEEATDDPYPSHTNYEVFISFRGKDTRDNFTSHLYEALSRKKIKTFVDNRLNRGDEISSTLMRTIRGSEIYVIVFSEDYASSSWCLDELVELLKCKKRHQRLVIPIFYNIDPSNVRRQTGSYADSFVKHTRRYKTNIDKVNKWKTALIQASNLSGLDSATTRPEPVLIGKVVEDIFRKLKRNFSYDLEGLIGIHDHISATKNKGTKRIHGISLDLSKIKEVYLKPDVFENMHELEILKFYYPLGHSRGSCRLYTLNGLKNLPEELRIFQWEEYPHMFVPLDSCAKNLVEINMRHSGVKQLWDSNQHLPNLKNLDLIGSKQLVGIPDLSATPNIRHINVIACTGLSQIFSSGSLGNLEFISVSGCESLKTVKLGGNKVNQRRWRLMAVYEFFTLDRYIFSKVTMKISKSKCNAYNVRFNFVSVPVTDSSSKSMNCDSDSAMLSNLYETLKSFLPSLQLIRLFDNPSSLETLSKLVYLQLSYRSAGTPRVSVMMRTDRESFGPRENPCSPCTKRTRKKEMPSSWGDLIDLDEKLTQPRFCICDCRLSKSFHWSCLTQVSLQRSETVAMVASIHGSSSLNSLLLCDSKTPKFAVDLTFSMDAEIPHSVSEISVNLAEQQLKIDHYLFIYFLNKGLNKCFHCGNTRPNVENWSPFPITLFLDLYPKPLPSVKYLELSR</sequence>
<accession>A0ACB9LQT7</accession>
<name>A0ACB9LQT7_BAUVA</name>
<reference evidence="1 2" key="1">
    <citation type="journal article" date="2022" name="DNA Res.">
        <title>Chromosomal-level genome assembly of the orchid tree Bauhinia variegata (Leguminosae; Cercidoideae) supports the allotetraploid origin hypothesis of Bauhinia.</title>
        <authorList>
            <person name="Zhong Y."/>
            <person name="Chen Y."/>
            <person name="Zheng D."/>
            <person name="Pang J."/>
            <person name="Liu Y."/>
            <person name="Luo S."/>
            <person name="Meng S."/>
            <person name="Qian L."/>
            <person name="Wei D."/>
            <person name="Dai S."/>
            <person name="Zhou R."/>
        </authorList>
    </citation>
    <scope>NUCLEOTIDE SEQUENCE [LARGE SCALE GENOMIC DNA]</scope>
    <source>
        <strain evidence="1">BV-YZ2020</strain>
    </source>
</reference>